<dbReference type="Gene3D" id="3.40.50.150">
    <property type="entry name" value="Vaccinia Virus protein VP39"/>
    <property type="match status" value="1"/>
</dbReference>
<evidence type="ECO:0000313" key="3">
    <source>
        <dbReference type="Proteomes" id="UP000054976"/>
    </source>
</evidence>
<dbReference type="Proteomes" id="UP000054976">
    <property type="component" value="Unassembled WGS sequence"/>
</dbReference>
<dbReference type="AlphaFoldDB" id="A0A0U9I8M6"/>
<dbReference type="SUPFAM" id="SSF53335">
    <property type="entry name" value="S-adenosyl-L-methionine-dependent methyltransferases"/>
    <property type="match status" value="1"/>
</dbReference>
<comment type="caution">
    <text evidence="2">The sequence shown here is derived from an EMBL/GenBank/DDBJ whole genome shotgun (WGS) entry which is preliminary data.</text>
</comment>
<dbReference type="RefSeq" id="WP_059175579.1">
    <property type="nucleotide sequence ID" value="NZ_BCNO01000001.1"/>
</dbReference>
<dbReference type="OrthoDB" id="529208at2"/>
<dbReference type="Gene3D" id="3.10.50.40">
    <property type="match status" value="1"/>
</dbReference>
<keyword evidence="3" id="KW-1185">Reference proteome</keyword>
<dbReference type="PANTHER" id="PTHR43036:SF2">
    <property type="entry name" value="OS04G0481300 PROTEIN"/>
    <property type="match status" value="1"/>
</dbReference>
<dbReference type="GO" id="GO:0003755">
    <property type="term" value="F:peptidyl-prolyl cis-trans isomerase activity"/>
    <property type="evidence" value="ECO:0007669"/>
    <property type="project" value="InterPro"/>
</dbReference>
<gene>
    <name evidence="2" type="ORF">TAGGR_1274</name>
</gene>
<organism evidence="2 3">
    <name type="scientific">Thermodesulfovibrio aggregans</name>
    <dbReference type="NCBI Taxonomy" id="86166"/>
    <lineage>
        <taxon>Bacteria</taxon>
        <taxon>Pseudomonadati</taxon>
        <taxon>Nitrospirota</taxon>
        <taxon>Thermodesulfovibrionia</taxon>
        <taxon>Thermodesulfovibrionales</taxon>
        <taxon>Thermodesulfovibrionaceae</taxon>
        <taxon>Thermodesulfovibrio</taxon>
    </lineage>
</organism>
<dbReference type="EMBL" id="BCNO01000001">
    <property type="protein sequence ID" value="GAQ94102.1"/>
    <property type="molecule type" value="Genomic_DNA"/>
</dbReference>
<dbReference type="Pfam" id="PF08241">
    <property type="entry name" value="Methyltransf_11"/>
    <property type="match status" value="1"/>
</dbReference>
<reference evidence="3" key="1">
    <citation type="submission" date="2016-01" db="EMBL/GenBank/DDBJ databases">
        <title>Draft genome sequence of Thermodesulfovibrio aggregans strain TGE-P1.</title>
        <authorList>
            <person name="Sekiguchi Y."/>
            <person name="Ohashi A."/>
            <person name="Matsuura N."/>
            <person name="Tourlousse M.D."/>
        </authorList>
    </citation>
    <scope>NUCLEOTIDE SEQUENCE [LARGE SCALE GENOMIC DNA]</scope>
    <source>
        <strain evidence="3">TGE-P1</strain>
    </source>
</reference>
<protein>
    <submittedName>
        <fullName evidence="2">Methyltransferase domain-containing protein</fullName>
    </submittedName>
</protein>
<feature type="domain" description="Methyltransferase type 11" evidence="1">
    <location>
        <begin position="258"/>
        <end position="328"/>
    </location>
</feature>
<dbReference type="InterPro" id="IPR046357">
    <property type="entry name" value="PPIase_dom_sf"/>
</dbReference>
<accession>A0A0U9I8M6</accession>
<dbReference type="STRING" id="86166.TAGGR_1274"/>
<proteinExistence type="predicted"/>
<keyword evidence="2" id="KW-0489">Methyltransferase</keyword>
<dbReference type="GO" id="GO:0008757">
    <property type="term" value="F:S-adenosylmethionine-dependent methyltransferase activity"/>
    <property type="evidence" value="ECO:0007669"/>
    <property type="project" value="InterPro"/>
</dbReference>
<dbReference type="CDD" id="cd02440">
    <property type="entry name" value="AdoMet_MTases"/>
    <property type="match status" value="1"/>
</dbReference>
<evidence type="ECO:0000259" key="1">
    <source>
        <dbReference type="Pfam" id="PF08241"/>
    </source>
</evidence>
<dbReference type="InterPro" id="IPR029063">
    <property type="entry name" value="SAM-dependent_MTases_sf"/>
</dbReference>
<name>A0A0U9I8M6_9BACT</name>
<evidence type="ECO:0000313" key="2">
    <source>
        <dbReference type="EMBL" id="GAQ94102.1"/>
    </source>
</evidence>
<keyword evidence="2" id="KW-0808">Transferase</keyword>
<sequence>MERISERTKAEVILKFKWNSQIGEHEEHQFCRVNVWRDLDLFPEKVRDMIIDRKEGDRFSIEFKKGELFNYSEENILEVHNFQFNPPKPFNTKIKPKVGRFYPLGFFSGLAGVFPENTKPARVIEVGKDKLKIDTNIPIAKYDLKLDGYIVSVRKKSADVGGECRDWCAISLENGPGMQVRFDGTPTDFEIENPESFRREDETEDKIFYKEPRITTHIDSKAHENLVELYKKILPERGKILDLMSSYQSHIPENENLKVVGLGLNEEEMKQNPRLSEYLIHDLNSEPRLPFADEEFDTVVCDLSIEYVTKPVELVAEIKRVLKKDGIVSMSFSNRYFPPKVIKLWIDLHDFERMGYVIELLLRDGGFKDFKTYSIRGYRRPYDDKYFGCTLFSDPIYVVYARKA</sequence>
<dbReference type="InterPro" id="IPR013216">
    <property type="entry name" value="Methyltransf_11"/>
</dbReference>
<dbReference type="GO" id="GO:0032259">
    <property type="term" value="P:methylation"/>
    <property type="evidence" value="ECO:0007669"/>
    <property type="project" value="UniProtKB-KW"/>
</dbReference>
<dbReference type="PANTHER" id="PTHR43036">
    <property type="entry name" value="OSJNBB0011N17.9 PROTEIN"/>
    <property type="match status" value="1"/>
</dbReference>